<reference evidence="1 2" key="1">
    <citation type="submission" date="2024-01" db="EMBL/GenBank/DDBJ databases">
        <title>novel species in genus Adlercreutzia.</title>
        <authorList>
            <person name="Liu X."/>
        </authorList>
    </citation>
    <scope>NUCLEOTIDE SEQUENCE [LARGE SCALE GENOMIC DNA]</scope>
    <source>
        <strain evidence="1 2">R22</strain>
    </source>
</reference>
<gene>
    <name evidence="1" type="ORF">VJ920_07650</name>
</gene>
<dbReference type="RefSeq" id="WP_326440204.1">
    <property type="nucleotide sequence ID" value="NZ_JAYMFH010000009.1"/>
</dbReference>
<evidence type="ECO:0000313" key="2">
    <source>
        <dbReference type="Proteomes" id="UP001343724"/>
    </source>
</evidence>
<sequence>MTEHDQSGFSFAEDAAVDFNPLEAFAFDDAEGDEDAAPSVLAEGPFNMPDPDAIPQFQRELVAFDNGETATERIEALFSQMPTLHKMLFTILDRCSTPVPTADLEAAIEEMKRHHHSVYEPLTLCSLLERAGAIAQTDEEGVPLAEVEQEPLRVEIDGAEFWRVAPAPAVYWSLTEEGAAQLDTYRPMEMIARLYEAEPQYADIFTTCLELCGRDGGTSLRAIGDVVDDEPVLQSPKRYAMYFVDKLEHAGAVEWTGQWSLTAHGREYLTTLNEN</sequence>
<organism evidence="1 2">
    <name type="scientific">Adlercreutzia shanghongiae</name>
    <dbReference type="NCBI Taxonomy" id="3111773"/>
    <lineage>
        <taxon>Bacteria</taxon>
        <taxon>Bacillati</taxon>
        <taxon>Actinomycetota</taxon>
        <taxon>Coriobacteriia</taxon>
        <taxon>Eggerthellales</taxon>
        <taxon>Eggerthellaceae</taxon>
        <taxon>Adlercreutzia</taxon>
    </lineage>
</organism>
<proteinExistence type="predicted"/>
<evidence type="ECO:0000313" key="1">
    <source>
        <dbReference type="EMBL" id="MEC4295182.1"/>
    </source>
</evidence>
<protein>
    <submittedName>
        <fullName evidence="1">Uncharacterized protein</fullName>
    </submittedName>
</protein>
<dbReference type="Proteomes" id="UP001343724">
    <property type="component" value="Unassembled WGS sequence"/>
</dbReference>
<keyword evidence="2" id="KW-1185">Reference proteome</keyword>
<accession>A0ABU6IZ85</accession>
<dbReference type="EMBL" id="JAYMFH010000009">
    <property type="protein sequence ID" value="MEC4295182.1"/>
    <property type="molecule type" value="Genomic_DNA"/>
</dbReference>
<comment type="caution">
    <text evidence="1">The sequence shown here is derived from an EMBL/GenBank/DDBJ whole genome shotgun (WGS) entry which is preliminary data.</text>
</comment>
<name>A0ABU6IZ85_9ACTN</name>